<proteinExistence type="predicted"/>
<evidence type="ECO:0000313" key="3">
    <source>
        <dbReference type="Proteomes" id="UP000053647"/>
    </source>
</evidence>
<dbReference type="OrthoDB" id="2635811at2759"/>
<evidence type="ECO:0000313" key="2">
    <source>
        <dbReference type="EMBL" id="KIJ11631.1"/>
    </source>
</evidence>
<evidence type="ECO:0000259" key="1">
    <source>
        <dbReference type="Pfam" id="PF26138"/>
    </source>
</evidence>
<dbReference type="Proteomes" id="UP000053647">
    <property type="component" value="Unassembled WGS sequence"/>
</dbReference>
<reference evidence="2 3" key="1">
    <citation type="submission" date="2014-06" db="EMBL/GenBank/DDBJ databases">
        <authorList>
            <consortium name="DOE Joint Genome Institute"/>
            <person name="Kuo A."/>
            <person name="Kohler A."/>
            <person name="Nagy L.G."/>
            <person name="Floudas D."/>
            <person name="Copeland A."/>
            <person name="Barry K.W."/>
            <person name="Cichocki N."/>
            <person name="Veneault-Fourrey C."/>
            <person name="LaButti K."/>
            <person name="Lindquist E.A."/>
            <person name="Lipzen A."/>
            <person name="Lundell T."/>
            <person name="Morin E."/>
            <person name="Murat C."/>
            <person name="Sun H."/>
            <person name="Tunlid A."/>
            <person name="Henrissat B."/>
            <person name="Grigoriev I.V."/>
            <person name="Hibbett D.S."/>
            <person name="Martin F."/>
            <person name="Nordberg H.P."/>
            <person name="Cantor M.N."/>
            <person name="Hua S.X."/>
        </authorList>
    </citation>
    <scope>NUCLEOTIDE SEQUENCE [LARGE SCALE GENOMIC DNA]</scope>
    <source>
        <strain evidence="2 3">ATCC 200175</strain>
    </source>
</reference>
<dbReference type="Pfam" id="PF26138">
    <property type="entry name" value="DUF8040"/>
    <property type="match status" value="1"/>
</dbReference>
<dbReference type="AlphaFoldDB" id="A0A0C9TWH2"/>
<dbReference type="InterPro" id="IPR058353">
    <property type="entry name" value="DUF8040"/>
</dbReference>
<feature type="domain" description="DUF8040" evidence="1">
    <location>
        <begin position="1"/>
        <end position="43"/>
    </location>
</feature>
<organism evidence="2 3">
    <name type="scientific">Paxillus involutus ATCC 200175</name>
    <dbReference type="NCBI Taxonomy" id="664439"/>
    <lineage>
        <taxon>Eukaryota</taxon>
        <taxon>Fungi</taxon>
        <taxon>Dikarya</taxon>
        <taxon>Basidiomycota</taxon>
        <taxon>Agaricomycotina</taxon>
        <taxon>Agaricomycetes</taxon>
        <taxon>Agaricomycetidae</taxon>
        <taxon>Boletales</taxon>
        <taxon>Paxilineae</taxon>
        <taxon>Paxillaceae</taxon>
        <taxon>Paxillus</taxon>
    </lineage>
</organism>
<name>A0A0C9TWH2_PAXIN</name>
<accession>A0A0C9TWH2</accession>
<gene>
    <name evidence="2" type="ORF">PAXINDRAFT_34134</name>
</gene>
<dbReference type="EMBL" id="KN819375">
    <property type="protein sequence ID" value="KIJ11631.1"/>
    <property type="molecule type" value="Genomic_DNA"/>
</dbReference>
<feature type="non-terminal residue" evidence="2">
    <location>
        <position position="1"/>
    </location>
</feature>
<protein>
    <recommendedName>
        <fullName evidence="1">DUF8040 domain-containing protein</fullName>
    </recommendedName>
</protein>
<reference evidence="3" key="2">
    <citation type="submission" date="2015-01" db="EMBL/GenBank/DDBJ databases">
        <title>Evolutionary Origins and Diversification of the Mycorrhizal Mutualists.</title>
        <authorList>
            <consortium name="DOE Joint Genome Institute"/>
            <consortium name="Mycorrhizal Genomics Consortium"/>
            <person name="Kohler A."/>
            <person name="Kuo A."/>
            <person name="Nagy L.G."/>
            <person name="Floudas D."/>
            <person name="Copeland A."/>
            <person name="Barry K.W."/>
            <person name="Cichocki N."/>
            <person name="Veneault-Fourrey C."/>
            <person name="LaButti K."/>
            <person name="Lindquist E.A."/>
            <person name="Lipzen A."/>
            <person name="Lundell T."/>
            <person name="Morin E."/>
            <person name="Murat C."/>
            <person name="Riley R."/>
            <person name="Ohm R."/>
            <person name="Sun H."/>
            <person name="Tunlid A."/>
            <person name="Henrissat B."/>
            <person name="Grigoriev I.V."/>
            <person name="Hibbett D.S."/>
            <person name="Martin F."/>
        </authorList>
    </citation>
    <scope>NUCLEOTIDE SEQUENCE [LARGE SCALE GENOMIC DNA]</scope>
    <source>
        <strain evidence="3">ATCC 200175</strain>
    </source>
</reference>
<sequence length="52" mass="6037">MSVEEQLAIFLYTCVTGLPSRHVAERFQCSPDTVTKYFKAMLFFFSSDPFYS</sequence>
<dbReference type="HOGENOM" id="CLU_200854_1_0_1"/>
<keyword evidence="3" id="KW-1185">Reference proteome</keyword>